<gene>
    <name evidence="2" type="ORF">HYPSUDRAFT_649632</name>
</gene>
<accession>A0A0D2NUD1</accession>
<protein>
    <submittedName>
        <fullName evidence="2">Uncharacterized protein</fullName>
    </submittedName>
</protein>
<keyword evidence="1" id="KW-0472">Membrane</keyword>
<name>A0A0D2NUD1_HYPSF</name>
<evidence type="ECO:0000313" key="2">
    <source>
        <dbReference type="EMBL" id="KJA22484.1"/>
    </source>
</evidence>
<proteinExistence type="predicted"/>
<sequence>MERSRDCPFTALPTKVYAVVEYIGKNMGTSFPVFSLGLSYNLVALVQSFLVFAVGYKYGSILAQAWYLFSGVKVYVRAHTTGVPHLVTLELASQFLFDITIFWFTFLLFLALFLVVLHALPLQHRTIESSPKQEIQFMVEALREAETTRRRLEEVHGQVLLLLGDQLFKTEDTEPSIYN</sequence>
<dbReference type="AlphaFoldDB" id="A0A0D2NUD1"/>
<feature type="transmembrane region" description="Helical" evidence="1">
    <location>
        <begin position="101"/>
        <end position="122"/>
    </location>
</feature>
<dbReference type="Proteomes" id="UP000054270">
    <property type="component" value="Unassembled WGS sequence"/>
</dbReference>
<evidence type="ECO:0000256" key="1">
    <source>
        <dbReference type="SAM" id="Phobius"/>
    </source>
</evidence>
<feature type="transmembrane region" description="Helical" evidence="1">
    <location>
        <begin position="33"/>
        <end position="56"/>
    </location>
</feature>
<dbReference type="EMBL" id="KN817549">
    <property type="protein sequence ID" value="KJA22484.1"/>
    <property type="molecule type" value="Genomic_DNA"/>
</dbReference>
<organism evidence="2 3">
    <name type="scientific">Hypholoma sublateritium (strain FD-334 SS-4)</name>
    <dbReference type="NCBI Taxonomy" id="945553"/>
    <lineage>
        <taxon>Eukaryota</taxon>
        <taxon>Fungi</taxon>
        <taxon>Dikarya</taxon>
        <taxon>Basidiomycota</taxon>
        <taxon>Agaricomycotina</taxon>
        <taxon>Agaricomycetes</taxon>
        <taxon>Agaricomycetidae</taxon>
        <taxon>Agaricales</taxon>
        <taxon>Agaricineae</taxon>
        <taxon>Strophariaceae</taxon>
        <taxon>Hypholoma</taxon>
    </lineage>
</organism>
<reference evidence="3" key="1">
    <citation type="submission" date="2014-04" db="EMBL/GenBank/DDBJ databases">
        <title>Evolutionary Origins and Diversification of the Mycorrhizal Mutualists.</title>
        <authorList>
            <consortium name="DOE Joint Genome Institute"/>
            <consortium name="Mycorrhizal Genomics Consortium"/>
            <person name="Kohler A."/>
            <person name="Kuo A."/>
            <person name="Nagy L.G."/>
            <person name="Floudas D."/>
            <person name="Copeland A."/>
            <person name="Barry K.W."/>
            <person name="Cichocki N."/>
            <person name="Veneault-Fourrey C."/>
            <person name="LaButti K."/>
            <person name="Lindquist E.A."/>
            <person name="Lipzen A."/>
            <person name="Lundell T."/>
            <person name="Morin E."/>
            <person name="Murat C."/>
            <person name="Riley R."/>
            <person name="Ohm R."/>
            <person name="Sun H."/>
            <person name="Tunlid A."/>
            <person name="Henrissat B."/>
            <person name="Grigoriev I.V."/>
            <person name="Hibbett D.S."/>
            <person name="Martin F."/>
        </authorList>
    </citation>
    <scope>NUCLEOTIDE SEQUENCE [LARGE SCALE GENOMIC DNA]</scope>
    <source>
        <strain evidence="3">FD-334 SS-4</strain>
    </source>
</reference>
<keyword evidence="1" id="KW-1133">Transmembrane helix</keyword>
<evidence type="ECO:0000313" key="3">
    <source>
        <dbReference type="Proteomes" id="UP000054270"/>
    </source>
</evidence>
<keyword evidence="1" id="KW-0812">Transmembrane</keyword>
<keyword evidence="3" id="KW-1185">Reference proteome</keyword>